<evidence type="ECO:0000313" key="2">
    <source>
        <dbReference type="EMBL" id="UWN56658.1"/>
    </source>
</evidence>
<evidence type="ECO:0000313" key="3">
    <source>
        <dbReference type="Proteomes" id="UP001059295"/>
    </source>
</evidence>
<dbReference type="RefSeq" id="WP_157365678.1">
    <property type="nucleotide sequence ID" value="NZ_CAPH01000018.1"/>
</dbReference>
<dbReference type="InterPro" id="IPR025250">
    <property type="entry name" value="DUF4199"/>
</dbReference>
<feature type="transmembrane region" description="Helical" evidence="1">
    <location>
        <begin position="39"/>
        <end position="59"/>
    </location>
</feature>
<keyword evidence="1" id="KW-0812">Transmembrane</keyword>
<organism evidence="2 3">
    <name type="scientific">Alistipes ihumii AP11</name>
    <dbReference type="NCBI Taxonomy" id="1211813"/>
    <lineage>
        <taxon>Bacteria</taxon>
        <taxon>Pseudomonadati</taxon>
        <taxon>Bacteroidota</taxon>
        <taxon>Bacteroidia</taxon>
        <taxon>Bacteroidales</taxon>
        <taxon>Rikenellaceae</taxon>
        <taxon>Alistipes</taxon>
    </lineage>
</organism>
<name>A0ABY5UYF7_9BACT</name>
<feature type="transmembrane region" description="Helical" evidence="1">
    <location>
        <begin position="144"/>
        <end position="169"/>
    </location>
</feature>
<feature type="transmembrane region" description="Helical" evidence="1">
    <location>
        <begin position="80"/>
        <end position="103"/>
    </location>
</feature>
<dbReference type="EMBL" id="CP102294">
    <property type="protein sequence ID" value="UWN56658.1"/>
    <property type="molecule type" value="Genomic_DNA"/>
</dbReference>
<reference evidence="2" key="1">
    <citation type="journal article" date="2022" name="Cell">
        <title>Design, construction, and in vivo augmentation of a complex gut microbiome.</title>
        <authorList>
            <person name="Cheng A.G."/>
            <person name="Ho P.Y."/>
            <person name="Aranda-Diaz A."/>
            <person name="Jain S."/>
            <person name="Yu F.B."/>
            <person name="Meng X."/>
            <person name="Wang M."/>
            <person name="Iakiviak M."/>
            <person name="Nagashima K."/>
            <person name="Zhao A."/>
            <person name="Murugkar P."/>
            <person name="Patil A."/>
            <person name="Atabakhsh K."/>
            <person name="Weakley A."/>
            <person name="Yan J."/>
            <person name="Brumbaugh A.R."/>
            <person name="Higginbottom S."/>
            <person name="Dimas A."/>
            <person name="Shiver A.L."/>
            <person name="Deutschbauer A."/>
            <person name="Neff N."/>
            <person name="Sonnenburg J.L."/>
            <person name="Huang K.C."/>
            <person name="Fischbach M.A."/>
        </authorList>
    </citation>
    <scope>NUCLEOTIDE SEQUENCE</scope>
    <source>
        <strain evidence="2">AP11</strain>
    </source>
</reference>
<dbReference type="Pfam" id="PF13858">
    <property type="entry name" value="DUF4199"/>
    <property type="match status" value="1"/>
</dbReference>
<dbReference type="GeneID" id="82891734"/>
<gene>
    <name evidence="2" type="ORF">NQ491_08330</name>
</gene>
<accession>A0ABY5UYF7</accession>
<feature type="transmembrane region" description="Helical" evidence="1">
    <location>
        <begin position="12"/>
        <end position="33"/>
    </location>
</feature>
<keyword evidence="1" id="KW-0472">Membrane</keyword>
<keyword evidence="3" id="KW-1185">Reference proteome</keyword>
<evidence type="ECO:0000256" key="1">
    <source>
        <dbReference type="SAM" id="Phobius"/>
    </source>
</evidence>
<sequence length="183" mass="19572">MERSLSRTEWREAATGGLYAGLAYALLTIAAHAGRSMPGLVTILNAVSFFSFAGFLYFYARRMAAYAGGDGFSYGRSLLFVLKMSLFAGVLAGVGQFVLVNWIDPEGFREQFDLMVANMAGGGMGEKEAEMAGSLGLKLMRNPLFAVFSGIFSMLIYGGLLGLLISIFVRRPADPFGGGTSAE</sequence>
<proteinExistence type="predicted"/>
<dbReference type="Proteomes" id="UP001059295">
    <property type="component" value="Chromosome"/>
</dbReference>
<protein>
    <submittedName>
        <fullName evidence="2">DUF4199 domain-containing protein</fullName>
    </submittedName>
</protein>
<keyword evidence="1" id="KW-1133">Transmembrane helix</keyword>